<evidence type="ECO:0000256" key="7">
    <source>
        <dbReference type="ARBA" id="ARBA00023291"/>
    </source>
</evidence>
<reference evidence="11" key="1">
    <citation type="journal article" date="2019" name="Int. J. Syst. Evol. Microbiol.">
        <title>The Global Catalogue of Microorganisms (GCM) 10K type strain sequencing project: providing services to taxonomists for standard genome sequencing and annotation.</title>
        <authorList>
            <consortium name="The Broad Institute Genomics Platform"/>
            <consortium name="The Broad Institute Genome Sequencing Center for Infectious Disease"/>
            <person name="Wu L."/>
            <person name="Ma J."/>
        </authorList>
    </citation>
    <scope>NUCLEOTIDE SEQUENCE [LARGE SCALE GENOMIC DNA]</scope>
    <source>
        <strain evidence="11">JCM 18055</strain>
    </source>
</reference>
<evidence type="ECO:0000256" key="2">
    <source>
        <dbReference type="ARBA" id="ARBA00022448"/>
    </source>
</evidence>
<keyword evidence="5 8" id="KW-0408">Iron</keyword>
<evidence type="ECO:0000313" key="10">
    <source>
        <dbReference type="EMBL" id="GAA4680734.1"/>
    </source>
</evidence>
<evidence type="ECO:0000313" key="11">
    <source>
        <dbReference type="Proteomes" id="UP001500325"/>
    </source>
</evidence>
<comment type="caution">
    <text evidence="10">The sequence shown here is derived from an EMBL/GenBank/DDBJ whole genome shotgun (WGS) entry which is preliminary data.</text>
</comment>
<protein>
    <recommendedName>
        <fullName evidence="8">Ferredoxin</fullName>
    </recommendedName>
</protein>
<dbReference type="PANTHER" id="PTHR36923:SF3">
    <property type="entry name" value="FERREDOXIN"/>
    <property type="match status" value="1"/>
</dbReference>
<accession>A0ABP8W3X7</accession>
<dbReference type="Pfam" id="PF06902">
    <property type="entry name" value="Fer4_19"/>
    <property type="match status" value="1"/>
</dbReference>
<keyword evidence="11" id="KW-1185">Reference proteome</keyword>
<dbReference type="InterPro" id="IPR017896">
    <property type="entry name" value="4Fe4S_Fe-S-bd"/>
</dbReference>
<evidence type="ECO:0000256" key="3">
    <source>
        <dbReference type="ARBA" id="ARBA00022723"/>
    </source>
</evidence>
<evidence type="ECO:0000256" key="4">
    <source>
        <dbReference type="ARBA" id="ARBA00022982"/>
    </source>
</evidence>
<dbReference type="EMBL" id="BAABIC010000003">
    <property type="protein sequence ID" value="GAA4680734.1"/>
    <property type="molecule type" value="Genomic_DNA"/>
</dbReference>
<sequence length="75" mass="7904">MSYRVSVDPEVCISSGRCVADAPDLFRFDADEIAEPVPGAPQPADERALDLARACPSGALLVHDADTGEEVDVFG</sequence>
<organism evidence="10 11">
    <name type="scientific">Pseudonocardia yuanmonensis</name>
    <dbReference type="NCBI Taxonomy" id="1095914"/>
    <lineage>
        <taxon>Bacteria</taxon>
        <taxon>Bacillati</taxon>
        <taxon>Actinomycetota</taxon>
        <taxon>Actinomycetes</taxon>
        <taxon>Pseudonocardiales</taxon>
        <taxon>Pseudonocardiaceae</taxon>
        <taxon>Pseudonocardia</taxon>
    </lineage>
</organism>
<keyword evidence="2 8" id="KW-0813">Transport</keyword>
<name>A0ABP8W3X7_9PSEU</name>
<dbReference type="Gene3D" id="3.30.70.20">
    <property type="match status" value="1"/>
</dbReference>
<evidence type="ECO:0000259" key="9">
    <source>
        <dbReference type="PROSITE" id="PS51379"/>
    </source>
</evidence>
<dbReference type="Proteomes" id="UP001500325">
    <property type="component" value="Unassembled WGS sequence"/>
</dbReference>
<proteinExistence type="predicted"/>
<evidence type="ECO:0000256" key="1">
    <source>
        <dbReference type="ARBA" id="ARBA00001927"/>
    </source>
</evidence>
<feature type="domain" description="4Fe-4S ferredoxin-type" evidence="9">
    <location>
        <begin position="3"/>
        <end position="31"/>
    </location>
</feature>
<evidence type="ECO:0000256" key="8">
    <source>
        <dbReference type="RuleBase" id="RU368020"/>
    </source>
</evidence>
<dbReference type="PROSITE" id="PS51379">
    <property type="entry name" value="4FE4S_FER_2"/>
    <property type="match status" value="1"/>
</dbReference>
<dbReference type="PRINTS" id="PR00352">
    <property type="entry name" value="3FE4SFRDOXIN"/>
</dbReference>
<dbReference type="PANTHER" id="PTHR36923">
    <property type="entry name" value="FERREDOXIN"/>
    <property type="match status" value="1"/>
</dbReference>
<keyword evidence="4 8" id="KW-0249">Electron transport</keyword>
<comment type="cofactor">
    <cofactor evidence="1">
        <name>[3Fe-4S] cluster</name>
        <dbReference type="ChEBI" id="CHEBI:21137"/>
    </cofactor>
</comment>
<dbReference type="InterPro" id="IPR051269">
    <property type="entry name" value="Fe-S_cluster_ET"/>
</dbReference>
<keyword evidence="6 8" id="KW-0411">Iron-sulfur</keyword>
<evidence type="ECO:0000256" key="5">
    <source>
        <dbReference type="ARBA" id="ARBA00023004"/>
    </source>
</evidence>
<gene>
    <name evidence="10" type="ORF">GCM10023215_12740</name>
</gene>
<dbReference type="RefSeq" id="WP_345378977.1">
    <property type="nucleotide sequence ID" value="NZ_BAABIC010000003.1"/>
</dbReference>
<dbReference type="InterPro" id="IPR001080">
    <property type="entry name" value="3Fe4S_ferredoxin"/>
</dbReference>
<dbReference type="SUPFAM" id="SSF54862">
    <property type="entry name" value="4Fe-4S ferredoxins"/>
    <property type="match status" value="1"/>
</dbReference>
<evidence type="ECO:0000256" key="6">
    <source>
        <dbReference type="ARBA" id="ARBA00023014"/>
    </source>
</evidence>
<keyword evidence="7" id="KW-0003">3Fe-4S</keyword>
<comment type="function">
    <text evidence="8">Ferredoxins are iron-sulfur proteins that transfer electrons in a wide variety of metabolic reactions.</text>
</comment>
<dbReference type="InterPro" id="IPR010693">
    <property type="entry name" value="Divergent_4Fe-4S_mono-cluster"/>
</dbReference>
<keyword evidence="3 8" id="KW-0479">Metal-binding</keyword>